<dbReference type="InterPro" id="IPR023195">
    <property type="entry name" value="Nict_dMeBzImd_PRibTrfase_N"/>
</dbReference>
<dbReference type="CDD" id="cd02439">
    <property type="entry name" value="DMB-PRT_CobT"/>
    <property type="match status" value="1"/>
</dbReference>
<dbReference type="OrthoDB" id="9781491at2"/>
<dbReference type="Gene3D" id="3.40.50.10210">
    <property type="match status" value="1"/>
</dbReference>
<evidence type="ECO:0000256" key="4">
    <source>
        <dbReference type="ARBA" id="ARBA00015486"/>
    </source>
</evidence>
<dbReference type="InterPro" id="IPR036087">
    <property type="entry name" value="Nict_dMeBzImd_PRibTrfase_sf"/>
</dbReference>
<keyword evidence="7 10" id="KW-0808">Transferase</keyword>
<dbReference type="NCBIfam" id="NF000996">
    <property type="entry name" value="PRK00105.1"/>
    <property type="match status" value="1"/>
</dbReference>
<evidence type="ECO:0000256" key="10">
    <source>
        <dbReference type="HAMAP-Rule" id="MF_00230"/>
    </source>
</evidence>
<dbReference type="Gene3D" id="1.10.1610.10">
    <property type="match status" value="1"/>
</dbReference>
<dbReference type="SUPFAM" id="SSF52733">
    <property type="entry name" value="Nicotinate mononucleotide:5,6-dimethylbenzimidazole phosphoribosyltransferase (CobT)"/>
    <property type="match status" value="1"/>
</dbReference>
<evidence type="ECO:0000256" key="3">
    <source>
        <dbReference type="ARBA" id="ARBA00011991"/>
    </source>
</evidence>
<dbReference type="PANTHER" id="PTHR43463:SF1">
    <property type="entry name" value="NICOTINATE-NUCLEOTIDE--DIMETHYLBENZIMIDAZOLE PHOSPHORIBOSYLTRANSFERASE"/>
    <property type="match status" value="1"/>
</dbReference>
<comment type="function">
    <text evidence="10">Catalyzes the synthesis of alpha-ribazole-5'-phosphate from nicotinate mononucleotide (NAMN) and 5,6-dimethylbenzimidazole (DMB).</text>
</comment>
<keyword evidence="6 10" id="KW-0328">Glycosyltransferase</keyword>
<feature type="active site" description="Proton acceptor" evidence="10">
    <location>
        <position position="316"/>
    </location>
</feature>
<dbReference type="PANTHER" id="PTHR43463">
    <property type="entry name" value="NICOTINATE-NUCLEOTIDE--DIMETHYLBENZIMIDAZOLE PHOSPHORIBOSYLTRANSFERASE"/>
    <property type="match status" value="1"/>
</dbReference>
<dbReference type="GO" id="GO:0009236">
    <property type="term" value="P:cobalamin biosynthetic process"/>
    <property type="evidence" value="ECO:0007669"/>
    <property type="project" value="UniProtKB-UniRule"/>
</dbReference>
<proteinExistence type="inferred from homology"/>
<keyword evidence="5 10" id="KW-0169">Cobalamin biosynthesis</keyword>
<evidence type="ECO:0000313" key="12">
    <source>
        <dbReference type="Proteomes" id="UP000243535"/>
    </source>
</evidence>
<evidence type="ECO:0000256" key="2">
    <source>
        <dbReference type="ARBA" id="ARBA00007110"/>
    </source>
</evidence>
<name>A0A0K6GU22_9NEIS</name>
<evidence type="ECO:0000256" key="9">
    <source>
        <dbReference type="ARBA" id="ARBA00047340"/>
    </source>
</evidence>
<dbReference type="InterPro" id="IPR017846">
    <property type="entry name" value="Nict_dMeBzImd_PRibTrfase_bact"/>
</dbReference>
<dbReference type="RefSeq" id="WP_055433390.1">
    <property type="nucleotide sequence ID" value="NZ_CYHA01000001.1"/>
</dbReference>
<evidence type="ECO:0000256" key="6">
    <source>
        <dbReference type="ARBA" id="ARBA00022676"/>
    </source>
</evidence>
<evidence type="ECO:0000256" key="5">
    <source>
        <dbReference type="ARBA" id="ARBA00022573"/>
    </source>
</evidence>
<comment type="catalytic activity">
    <reaction evidence="9 10">
        <text>5,6-dimethylbenzimidazole + nicotinate beta-D-ribonucleotide = alpha-ribazole 5'-phosphate + nicotinate + H(+)</text>
        <dbReference type="Rhea" id="RHEA:11196"/>
        <dbReference type="ChEBI" id="CHEBI:15378"/>
        <dbReference type="ChEBI" id="CHEBI:15890"/>
        <dbReference type="ChEBI" id="CHEBI:32544"/>
        <dbReference type="ChEBI" id="CHEBI:57502"/>
        <dbReference type="ChEBI" id="CHEBI:57918"/>
        <dbReference type="EC" id="2.4.2.21"/>
    </reaction>
</comment>
<evidence type="ECO:0000256" key="8">
    <source>
        <dbReference type="ARBA" id="ARBA00030686"/>
    </source>
</evidence>
<dbReference type="UniPathway" id="UPA00061">
    <property type="reaction ID" value="UER00516"/>
</dbReference>
<dbReference type="EC" id="2.4.2.21" evidence="3 10"/>
<evidence type="ECO:0000256" key="7">
    <source>
        <dbReference type="ARBA" id="ARBA00022679"/>
    </source>
</evidence>
<dbReference type="InterPro" id="IPR003200">
    <property type="entry name" value="Nict_dMeBzImd_PRibTrfase"/>
</dbReference>
<evidence type="ECO:0000256" key="1">
    <source>
        <dbReference type="ARBA" id="ARBA00005049"/>
    </source>
</evidence>
<reference evidence="12" key="1">
    <citation type="submission" date="2015-08" db="EMBL/GenBank/DDBJ databases">
        <authorList>
            <person name="Varghese N."/>
        </authorList>
    </citation>
    <scope>NUCLEOTIDE SEQUENCE [LARGE SCALE GENOMIC DNA]</scope>
    <source>
        <strain evidence="12">DSM 17901</strain>
    </source>
</reference>
<dbReference type="Proteomes" id="UP000243535">
    <property type="component" value="Unassembled WGS sequence"/>
</dbReference>
<dbReference type="HAMAP" id="MF_00230">
    <property type="entry name" value="CobT"/>
    <property type="match status" value="1"/>
</dbReference>
<dbReference type="NCBIfam" id="TIGR03160">
    <property type="entry name" value="cobT_DBIPRT"/>
    <property type="match status" value="1"/>
</dbReference>
<comment type="pathway">
    <text evidence="1 10">Nucleoside biosynthesis; alpha-ribazole biosynthesis; alpha-ribazole from 5,6-dimethylbenzimidazole: step 1/2.</text>
</comment>
<dbReference type="GO" id="GO:0008939">
    <property type="term" value="F:nicotinate-nucleotide-dimethylbenzimidazole phosphoribosyltransferase activity"/>
    <property type="evidence" value="ECO:0007669"/>
    <property type="project" value="UniProtKB-UniRule"/>
</dbReference>
<dbReference type="Pfam" id="PF02277">
    <property type="entry name" value="DBI_PRT"/>
    <property type="match status" value="1"/>
</dbReference>
<dbReference type="AlphaFoldDB" id="A0A0K6GU22"/>
<dbReference type="FunFam" id="3.40.50.10210:FF:000001">
    <property type="entry name" value="Nicotinate-nucleotide--dimethylbenzimidazole phosphoribosyltransferase"/>
    <property type="match status" value="1"/>
</dbReference>
<dbReference type="EMBL" id="CYHA01000001">
    <property type="protein sequence ID" value="CUA82039.1"/>
    <property type="molecule type" value="Genomic_DNA"/>
</dbReference>
<keyword evidence="12" id="KW-1185">Reference proteome</keyword>
<dbReference type="STRING" id="375574.GCA_001418035_00686"/>
<organism evidence="11 12">
    <name type="scientific">Gulbenkiania indica</name>
    <dbReference type="NCBI Taxonomy" id="375574"/>
    <lineage>
        <taxon>Bacteria</taxon>
        <taxon>Pseudomonadati</taxon>
        <taxon>Pseudomonadota</taxon>
        <taxon>Betaproteobacteria</taxon>
        <taxon>Neisseriales</taxon>
        <taxon>Chromobacteriaceae</taxon>
        <taxon>Gulbenkiania</taxon>
    </lineage>
</organism>
<sequence>MKTWTPSPIAPPCEESQTAARARQARLTKPAGSLGRLEDLACRFAGFQRRERPQPPQAAITVFAADHGVTAEGVSAYPSTVTAEMVKNFVAGGAAICVLARAEQARLEVVDVGVDADLSALPIVHAKVRRGSGNLRREAAMTPAECAAALAVGQAAARRAVEAGATLLIAGEMGIGNTTPSAALLCALTGALPEVAVGRGTGVDDSTLAHKRRVVADALARFGQRRQPRPLDVLAELGGLEIAAMAGFYLEGAASGVPLLVDGFIATAAALAAVAIDAAVAPWLLASHRSDEAGHGTALWALGLDPLVGLGLRLGEGTGAAVCLPLIRLALTLHDQMATFDEAGVSGRDA</sequence>
<protein>
    <recommendedName>
        <fullName evidence="4 10">Nicotinate-nucleotide--dimethylbenzimidazole phosphoribosyltransferase</fullName>
        <shortName evidence="10">NN:DBI PRT</shortName>
        <ecNumber evidence="3 10">2.4.2.21</ecNumber>
    </recommendedName>
    <alternativeName>
        <fullName evidence="8 10">N(1)-alpha-phosphoribosyltransferase</fullName>
    </alternativeName>
</protein>
<gene>
    <name evidence="10" type="primary">cobT</name>
    <name evidence="11" type="ORF">Ga0061063_0889</name>
</gene>
<evidence type="ECO:0000313" key="11">
    <source>
        <dbReference type="EMBL" id="CUA82039.1"/>
    </source>
</evidence>
<accession>A0A0K6GU22</accession>
<comment type="similarity">
    <text evidence="2 10">Belongs to the CobT family.</text>
</comment>